<proteinExistence type="predicted"/>
<evidence type="ECO:0000256" key="2">
    <source>
        <dbReference type="ARBA" id="ARBA00022723"/>
    </source>
</evidence>
<dbReference type="InterPro" id="IPR027806">
    <property type="entry name" value="HARBI1_dom"/>
</dbReference>
<dbReference type="AlphaFoldDB" id="A0A7D9JFC9"/>
<keyword evidence="4" id="KW-1185">Reference proteome</keyword>
<evidence type="ECO:0000313" key="3">
    <source>
        <dbReference type="EMBL" id="CAB4028345.1"/>
    </source>
</evidence>
<sequence length="127" mass="14935">MIPFQNSELIDEEQQFNKLHTSCRIIIENAFGLLKGWFTVLLKQVELETFNVDQVILTCCSLHNYCIKEKEEYPEDWCVDSENCNIALINEEIQVYNNEWGHDGKDTCDMFVELLCKIPNQMFFVVC</sequence>
<gene>
    <name evidence="3" type="ORF">PACLA_8A008675</name>
</gene>
<dbReference type="Proteomes" id="UP001152795">
    <property type="component" value="Unassembled WGS sequence"/>
</dbReference>
<reference evidence="3" key="1">
    <citation type="submission" date="2020-04" db="EMBL/GenBank/DDBJ databases">
        <authorList>
            <person name="Alioto T."/>
            <person name="Alioto T."/>
            <person name="Gomez Garrido J."/>
        </authorList>
    </citation>
    <scope>NUCLEOTIDE SEQUENCE</scope>
    <source>
        <strain evidence="3">A484AB</strain>
    </source>
</reference>
<dbReference type="GO" id="GO:0046872">
    <property type="term" value="F:metal ion binding"/>
    <property type="evidence" value="ECO:0007669"/>
    <property type="project" value="UniProtKB-KW"/>
</dbReference>
<keyword evidence="2" id="KW-0479">Metal-binding</keyword>
<accession>A0A7D9JFC9</accession>
<name>A0A7D9JFC9_PARCT</name>
<evidence type="ECO:0000313" key="4">
    <source>
        <dbReference type="Proteomes" id="UP001152795"/>
    </source>
</evidence>
<comment type="cofactor">
    <cofactor evidence="1">
        <name>a divalent metal cation</name>
        <dbReference type="ChEBI" id="CHEBI:60240"/>
    </cofactor>
</comment>
<comment type="caution">
    <text evidence="3">The sequence shown here is derived from an EMBL/GenBank/DDBJ whole genome shotgun (WGS) entry which is preliminary data.</text>
</comment>
<protein>
    <submittedName>
        <fullName evidence="3">Uncharacterized protein</fullName>
    </submittedName>
</protein>
<dbReference type="EMBL" id="CACRXK020015418">
    <property type="protein sequence ID" value="CAB4028345.1"/>
    <property type="molecule type" value="Genomic_DNA"/>
</dbReference>
<organism evidence="3 4">
    <name type="scientific">Paramuricea clavata</name>
    <name type="common">Red gorgonian</name>
    <name type="synonym">Violescent sea-whip</name>
    <dbReference type="NCBI Taxonomy" id="317549"/>
    <lineage>
        <taxon>Eukaryota</taxon>
        <taxon>Metazoa</taxon>
        <taxon>Cnidaria</taxon>
        <taxon>Anthozoa</taxon>
        <taxon>Octocorallia</taxon>
        <taxon>Malacalcyonacea</taxon>
        <taxon>Plexauridae</taxon>
        <taxon>Paramuricea</taxon>
    </lineage>
</organism>
<evidence type="ECO:0000256" key="1">
    <source>
        <dbReference type="ARBA" id="ARBA00001968"/>
    </source>
</evidence>
<dbReference type="OrthoDB" id="2668416at2759"/>
<dbReference type="Pfam" id="PF13359">
    <property type="entry name" value="DDE_Tnp_4"/>
    <property type="match status" value="1"/>
</dbReference>